<dbReference type="AlphaFoldDB" id="A0A1M6TJ66"/>
<evidence type="ECO:0000256" key="3">
    <source>
        <dbReference type="ARBA" id="ARBA00022741"/>
    </source>
</evidence>
<evidence type="ECO:0000256" key="2">
    <source>
        <dbReference type="ARBA" id="ARBA00022679"/>
    </source>
</evidence>
<feature type="domain" description="Four-carbon acid sugar kinase N-terminal" evidence="7">
    <location>
        <begin position="5"/>
        <end position="226"/>
    </location>
</feature>
<dbReference type="Pfam" id="PF07005">
    <property type="entry name" value="SBD_N"/>
    <property type="match status" value="1"/>
</dbReference>
<evidence type="ECO:0000313" key="9">
    <source>
        <dbReference type="EMBL" id="SHK56939.1"/>
    </source>
</evidence>
<dbReference type="Proteomes" id="UP000184263">
    <property type="component" value="Unassembled WGS sequence"/>
</dbReference>
<dbReference type="GO" id="GO:0005524">
    <property type="term" value="F:ATP binding"/>
    <property type="evidence" value="ECO:0007669"/>
    <property type="project" value="UniProtKB-KW"/>
</dbReference>
<keyword evidence="3" id="KW-0547">Nucleotide-binding</keyword>
<organism evidence="9 10">
    <name type="scientific">Selenomonas ruminantium</name>
    <dbReference type="NCBI Taxonomy" id="971"/>
    <lineage>
        <taxon>Bacteria</taxon>
        <taxon>Bacillati</taxon>
        <taxon>Bacillota</taxon>
        <taxon>Negativicutes</taxon>
        <taxon>Selenomonadales</taxon>
        <taxon>Selenomonadaceae</taxon>
        <taxon>Selenomonas</taxon>
    </lineage>
</organism>
<dbReference type="SUPFAM" id="SSF142764">
    <property type="entry name" value="YgbK-like"/>
    <property type="match status" value="1"/>
</dbReference>
<name>A0A1M6TJ66_SELRU</name>
<keyword evidence="2" id="KW-0808">Transferase</keyword>
<dbReference type="InterPro" id="IPR037051">
    <property type="entry name" value="4-carb_acid_sugar_kinase_N_sf"/>
</dbReference>
<evidence type="ECO:0000256" key="4">
    <source>
        <dbReference type="ARBA" id="ARBA00022777"/>
    </source>
</evidence>
<proteinExistence type="inferred from homology"/>
<evidence type="ECO:0000313" key="10">
    <source>
        <dbReference type="Proteomes" id="UP000184263"/>
    </source>
</evidence>
<dbReference type="Gene3D" id="3.40.980.20">
    <property type="entry name" value="Four-carbon acid sugar kinase, nucleotide binding domain"/>
    <property type="match status" value="1"/>
</dbReference>
<dbReference type="Gene3D" id="3.40.50.10840">
    <property type="entry name" value="Putative sugar-binding, N-terminal domain"/>
    <property type="match status" value="1"/>
</dbReference>
<evidence type="ECO:0000256" key="6">
    <source>
        <dbReference type="ARBA" id="ARBA00023277"/>
    </source>
</evidence>
<dbReference type="GO" id="GO:0016301">
    <property type="term" value="F:kinase activity"/>
    <property type="evidence" value="ECO:0007669"/>
    <property type="project" value="UniProtKB-KW"/>
</dbReference>
<gene>
    <name evidence="9" type="ORF">SAMN05216582_1083</name>
</gene>
<dbReference type="EMBL" id="FRBC01000008">
    <property type="protein sequence ID" value="SHK56939.1"/>
    <property type="molecule type" value="Genomic_DNA"/>
</dbReference>
<sequence>MVSFAVIADDLTGANDTAVQFAKRGVGTSVQIDMHQEVPKSEGSRVVVVNTDSRDLSAADAYRVVKEAARHLQAEQVQTIYKKMDSTLRGNFAAEIAAVADVYQPEAVFIAPAYPRAGRMTVGGYHFLDGLPLEFTEIAHAPKTPVQDSYIPALIEEQTGRTAAVISLSVIKKGREAVAREVASCQKQGISWFIFDVVQEEDFLTIRQGTEAWPSALWAGSAGLADFLTASPELADTDEAGSGRRSGPVLIVAGSVSEKTHQQMQEVTRRNARLIKLPGEKVLTEDGFWQDCAAQVKQALAEGWNVLLATSESQQDVTAAVAAGSRAGLSGRDVSEQLAVVLGRIVAQLDMTKLSGMVLTGGDTAVHVLKTIGARYIEVVAEVATGIPLGKLHGGTGDGLWVVTKAGAFGQRDCFIAALNAIHGKA</sequence>
<feature type="domain" description="Four-carbon acid sugar kinase nucleotide binding" evidence="8">
    <location>
        <begin position="250"/>
        <end position="415"/>
    </location>
</feature>
<dbReference type="InterPro" id="IPR042213">
    <property type="entry name" value="NBD_C_sf"/>
</dbReference>
<reference evidence="9 10" key="1">
    <citation type="submission" date="2016-11" db="EMBL/GenBank/DDBJ databases">
        <authorList>
            <person name="Jaros S."/>
            <person name="Januszkiewicz K."/>
            <person name="Wedrychowicz H."/>
        </authorList>
    </citation>
    <scope>NUCLEOTIDE SEQUENCE [LARGE SCALE GENOMIC DNA]</scope>
    <source>
        <strain evidence="9 10">HD4</strain>
    </source>
</reference>
<evidence type="ECO:0000259" key="7">
    <source>
        <dbReference type="Pfam" id="PF07005"/>
    </source>
</evidence>
<keyword evidence="4" id="KW-0418">Kinase</keyword>
<evidence type="ECO:0000256" key="5">
    <source>
        <dbReference type="ARBA" id="ARBA00022840"/>
    </source>
</evidence>
<evidence type="ECO:0000259" key="8">
    <source>
        <dbReference type="Pfam" id="PF17042"/>
    </source>
</evidence>
<protein>
    <submittedName>
        <fullName evidence="9">Uncharacterized conserved protein YgbK, DUF1537 family</fullName>
    </submittedName>
</protein>
<keyword evidence="5" id="KW-0067">ATP-binding</keyword>
<evidence type="ECO:0000256" key="1">
    <source>
        <dbReference type="ARBA" id="ARBA00005715"/>
    </source>
</evidence>
<dbReference type="InterPro" id="IPR010737">
    <property type="entry name" value="4-carb_acid_sugar_kinase_N"/>
</dbReference>
<accession>A0A1M6TJ66</accession>
<dbReference type="Pfam" id="PF17042">
    <property type="entry name" value="NBD_C"/>
    <property type="match status" value="1"/>
</dbReference>
<dbReference type="InterPro" id="IPR031475">
    <property type="entry name" value="NBD_C"/>
</dbReference>
<keyword evidence="6" id="KW-0119">Carbohydrate metabolism</keyword>
<comment type="similarity">
    <text evidence="1">Belongs to the four-carbon acid sugar kinase family.</text>
</comment>